<evidence type="ECO:0000313" key="2">
    <source>
        <dbReference type="EMBL" id="MBD1602087.1"/>
    </source>
</evidence>
<feature type="domain" description="Phage head morphogenesis" evidence="1">
    <location>
        <begin position="137"/>
        <end position="245"/>
    </location>
</feature>
<keyword evidence="3" id="KW-1185">Reference proteome</keyword>
<dbReference type="Pfam" id="PF04233">
    <property type="entry name" value="Phage_Mu_F"/>
    <property type="match status" value="1"/>
</dbReference>
<dbReference type="InterPro" id="IPR017029">
    <property type="entry name" value="Phage_head_put"/>
</dbReference>
<protein>
    <submittedName>
        <fullName evidence="2">Minor capsid protein</fullName>
    </submittedName>
</protein>
<sequence>MMERVKADEVQKFEAYLRRIDRLVRDQLTRKELTTYSRERLEEFLARVDGRLLEIYKAYGDLLQADLVDIALYQAAFEAKSLNAAYPTLGAIVPSNAVIRAALAVAPLQVQGIDGGKLLKTIVQSWVRSETTRVTSSIRLGYIQGQTNSQIVQAIRGTAAQNYTDGVLAISERNTRSVVQTAVQHVATTARMETFNANPDVVRGYRWVSTLDRRTSALCKSLDGRTFKLGKGPLPPAHFNCRSTTKAVTRLDDLFEKGATRASSGANGGAQVPADQNYYQWLATQPAGFQDLALGPVRAKLFRDGGLTLEKWASLQLDSNFKPLTLQALKKLDPDMFKRAGVN</sequence>
<dbReference type="InterPro" id="IPR006528">
    <property type="entry name" value="Phage_head_morphogenesis_dom"/>
</dbReference>
<dbReference type="NCBIfam" id="TIGR01641">
    <property type="entry name" value="phageSPP1_gp7"/>
    <property type="match status" value="1"/>
</dbReference>
<dbReference type="EMBL" id="JAAOCA010000051">
    <property type="protein sequence ID" value="MBD1602087.1"/>
    <property type="molecule type" value="Genomic_DNA"/>
</dbReference>
<gene>
    <name evidence="2" type="ORF">HAQ05_25745</name>
</gene>
<proteinExistence type="predicted"/>
<dbReference type="PIRSF" id="PIRSF034565">
    <property type="entry name" value="UCP034565"/>
    <property type="match status" value="1"/>
</dbReference>
<evidence type="ECO:0000259" key="1">
    <source>
        <dbReference type="Pfam" id="PF04233"/>
    </source>
</evidence>
<reference evidence="2 3" key="1">
    <citation type="journal article" date="2020" name="Insects">
        <title>Bacteria Belonging to Pseudomonas typographi sp. nov. from the Bark Beetle Ips typographus Have Genomic Potential to Aid in the Host Ecology.</title>
        <authorList>
            <person name="Peral-Aranega E."/>
            <person name="Saati-Santamaria Z."/>
            <person name="Kolarik M."/>
            <person name="Rivas R."/>
            <person name="Garcia-Fraile P."/>
        </authorList>
    </citation>
    <scope>NUCLEOTIDE SEQUENCE [LARGE SCALE GENOMIC DNA]</scope>
    <source>
        <strain evidence="2 3">CA3A</strain>
    </source>
</reference>
<dbReference type="Proteomes" id="UP000805841">
    <property type="component" value="Unassembled WGS sequence"/>
</dbReference>
<organism evidence="2 3">
    <name type="scientific">Pseudomonas typographi</name>
    <dbReference type="NCBI Taxonomy" id="2715964"/>
    <lineage>
        <taxon>Bacteria</taxon>
        <taxon>Pseudomonadati</taxon>
        <taxon>Pseudomonadota</taxon>
        <taxon>Gammaproteobacteria</taxon>
        <taxon>Pseudomonadales</taxon>
        <taxon>Pseudomonadaceae</taxon>
        <taxon>Pseudomonas</taxon>
    </lineage>
</organism>
<comment type="caution">
    <text evidence="2">The sequence shown here is derived from an EMBL/GenBank/DDBJ whole genome shotgun (WGS) entry which is preliminary data.</text>
</comment>
<accession>A0ABR7Z9H8</accession>
<name>A0ABR7Z9H8_9PSED</name>
<evidence type="ECO:0000313" key="3">
    <source>
        <dbReference type="Proteomes" id="UP000805841"/>
    </source>
</evidence>